<dbReference type="InterPro" id="IPR036388">
    <property type="entry name" value="WH-like_DNA-bd_sf"/>
</dbReference>
<keyword evidence="3" id="KW-1185">Reference proteome</keyword>
<feature type="chain" id="PRO_5018062983" description="Bacterial transcriptional activator domain-containing protein" evidence="1">
    <location>
        <begin position="21"/>
        <end position="460"/>
    </location>
</feature>
<dbReference type="AlphaFoldDB" id="A0A3N4PYB7"/>
<evidence type="ECO:0000256" key="1">
    <source>
        <dbReference type="SAM" id="SignalP"/>
    </source>
</evidence>
<dbReference type="PANTHER" id="PTHR35807:SF1">
    <property type="entry name" value="TRANSCRIPTIONAL REGULATOR REDD"/>
    <property type="match status" value="1"/>
</dbReference>
<dbReference type="InterPro" id="IPR051677">
    <property type="entry name" value="AfsR-DnrI-RedD_regulator"/>
</dbReference>
<dbReference type="PANTHER" id="PTHR35807">
    <property type="entry name" value="TRANSCRIPTIONAL REGULATOR REDD-RELATED"/>
    <property type="match status" value="1"/>
</dbReference>
<dbReference type="GO" id="GO:0006355">
    <property type="term" value="P:regulation of DNA-templated transcription"/>
    <property type="evidence" value="ECO:0007669"/>
    <property type="project" value="TreeGrafter"/>
</dbReference>
<sequence length="460" mass="52252">MEKYLMSIFFACLFCSAGFAQSHGLAFSSHEVVPEKRTGLRLTSDAPVCIEQEMDISFDAMFRLGMETYFGYVLGLVTNEGQNIDLVYNQRLFSFNFVIGENFADSFRADNLQFDGPDPFRDIKSFADLFYAPRSRKLPAVRLFNTKDDIRELKAYTLDSPPNPTPAVTVPAQNRFRLDRVLMGLACMLTAGALFYFVWKRWHTLDEAHGPSPAVPPAEDTPEKTSAAIFLFGDFEMTGKEGNDCTRLFTPLLQELFLLLLIYTEKGGKGIAPEKLFELLWGDTSPKDARNNFSMNLVKLKVILEKAGDLHIVKDAGRWKLEVPADVRFDYRDYLGQASTQPSAAALLEITSRGSFLRNMPYEWLDDIKSEISIHATGLMLAAIGKMNLHRETDLVLRLTQAIFQFDPLNEEALVYRCKCLMMAGRHKTAQDAYTKFAKEYRESYGEDFRLSFQDITRDS</sequence>
<dbReference type="GO" id="GO:0003677">
    <property type="term" value="F:DNA binding"/>
    <property type="evidence" value="ECO:0007669"/>
    <property type="project" value="TreeGrafter"/>
</dbReference>
<proteinExistence type="predicted"/>
<name>A0A3N4PYB7_9BACT</name>
<accession>A0A3N4PYB7</accession>
<dbReference type="Proteomes" id="UP000278351">
    <property type="component" value="Unassembled WGS sequence"/>
</dbReference>
<comment type="caution">
    <text evidence="2">The sequence shown here is derived from an EMBL/GenBank/DDBJ whole genome shotgun (WGS) entry which is preliminary data.</text>
</comment>
<reference evidence="2 3" key="1">
    <citation type="submission" date="2018-11" db="EMBL/GenBank/DDBJ databases">
        <title>Chitinophaga lutea sp.nov., isolate from arsenic contaminated soil.</title>
        <authorList>
            <person name="Zong Y."/>
        </authorList>
    </citation>
    <scope>NUCLEOTIDE SEQUENCE [LARGE SCALE GENOMIC DNA]</scope>
    <source>
        <strain evidence="2 3">ZY74</strain>
    </source>
</reference>
<keyword evidence="1" id="KW-0732">Signal</keyword>
<evidence type="ECO:0000313" key="3">
    <source>
        <dbReference type="Proteomes" id="UP000278351"/>
    </source>
</evidence>
<evidence type="ECO:0000313" key="2">
    <source>
        <dbReference type="EMBL" id="RPE12948.1"/>
    </source>
</evidence>
<gene>
    <name evidence="2" type="ORF">EGT74_05230</name>
</gene>
<dbReference type="SUPFAM" id="SSF48452">
    <property type="entry name" value="TPR-like"/>
    <property type="match status" value="1"/>
</dbReference>
<protein>
    <recommendedName>
        <fullName evidence="4">Bacterial transcriptional activator domain-containing protein</fullName>
    </recommendedName>
</protein>
<dbReference type="EMBL" id="RPDH01000001">
    <property type="protein sequence ID" value="RPE12948.1"/>
    <property type="molecule type" value="Genomic_DNA"/>
</dbReference>
<feature type="signal peptide" evidence="1">
    <location>
        <begin position="1"/>
        <end position="20"/>
    </location>
</feature>
<dbReference type="InterPro" id="IPR011990">
    <property type="entry name" value="TPR-like_helical_dom_sf"/>
</dbReference>
<organism evidence="2 3">
    <name type="scientific">Chitinophaga lutea</name>
    <dbReference type="NCBI Taxonomy" id="2488634"/>
    <lineage>
        <taxon>Bacteria</taxon>
        <taxon>Pseudomonadati</taxon>
        <taxon>Bacteroidota</taxon>
        <taxon>Chitinophagia</taxon>
        <taxon>Chitinophagales</taxon>
        <taxon>Chitinophagaceae</taxon>
        <taxon>Chitinophaga</taxon>
    </lineage>
</organism>
<dbReference type="Gene3D" id="1.10.10.10">
    <property type="entry name" value="Winged helix-like DNA-binding domain superfamily/Winged helix DNA-binding domain"/>
    <property type="match status" value="1"/>
</dbReference>
<evidence type="ECO:0008006" key="4">
    <source>
        <dbReference type="Google" id="ProtNLM"/>
    </source>
</evidence>